<dbReference type="GO" id="GO:0016491">
    <property type="term" value="F:oxidoreductase activity"/>
    <property type="evidence" value="ECO:0007669"/>
    <property type="project" value="UniProtKB-KW"/>
</dbReference>
<comment type="similarity">
    <text evidence="1">Belongs to the short-chain dehydrogenases/reductases (SDR) family.</text>
</comment>
<dbReference type="PANTHER" id="PTHR24320">
    <property type="entry name" value="RETINOL DEHYDROGENASE"/>
    <property type="match status" value="1"/>
</dbReference>
<dbReference type="Proteomes" id="UP000541610">
    <property type="component" value="Unassembled WGS sequence"/>
</dbReference>
<keyword evidence="2" id="KW-0521">NADP</keyword>
<evidence type="ECO:0000313" key="4">
    <source>
        <dbReference type="EMBL" id="KAF4697785.1"/>
    </source>
</evidence>
<evidence type="ECO:0008006" key="6">
    <source>
        <dbReference type="Google" id="ProtNLM"/>
    </source>
</evidence>
<proteinExistence type="inferred from homology"/>
<protein>
    <recommendedName>
        <fullName evidence="6">Dehydrogenase/reductase SDR member 12</fullName>
    </recommendedName>
</protein>
<accession>A0A7J6PNX9</accession>
<dbReference type="Gene3D" id="3.40.50.720">
    <property type="entry name" value="NAD(P)-binding Rossmann-like Domain"/>
    <property type="match status" value="2"/>
</dbReference>
<dbReference type="OrthoDB" id="191139at2759"/>
<comment type="caution">
    <text evidence="4">The sequence shown here is derived from an EMBL/GenBank/DDBJ whole genome shotgun (WGS) entry which is preliminary data.</text>
</comment>
<dbReference type="Pfam" id="PF00106">
    <property type="entry name" value="adh_short"/>
    <property type="match status" value="2"/>
</dbReference>
<keyword evidence="3" id="KW-0560">Oxidoreductase</keyword>
<evidence type="ECO:0000256" key="2">
    <source>
        <dbReference type="ARBA" id="ARBA00022857"/>
    </source>
</evidence>
<name>A0A7J6PNX9_PEROL</name>
<dbReference type="PRINTS" id="PR00081">
    <property type="entry name" value="GDHRDH"/>
</dbReference>
<sequence>MSILPTIVSILVLLVAILYGVCTTFDMEASRGYLPILMRAALNSCRYCNRAHEEDFTEYDIPNDLSDKVVLITGASSGIGFESARILASRGAKVVVGIRGSRERLDKITSSIPGQVLAPAPLDLSNYDSVRTFVDSLPKAGIDHFDIVLLNAGKRPEEFSANPDGVEWMMATHHLGHAYLFELLTPLVLKAPGQVRVVITGSVAHMWSYPEGIRYNDTAEIYQSRVAYASSKLANMLYGRELAKRLDQSFPKKFIVNAAHPGAVHTELSASVKSFPSWLAYNATLGAMPLLRPAVDAHVATDGYYVPVGLRAEWERDTAHWWTCNETMRHELWDWTRDTLKKVHSAMFVTFPITNFLHSKDFTEYDIPNDLSDKVVLITGASSGIGFESARILASRGAKVVVGIRGSRERLDKITSSIPGQVLAPAPLDLSDYDSIRSFVKALSKAGIDHFDIALFNAGRLVTQYSTNKEGIESTLATHHLGHAYLFELLIPMLLRSPGEVRVVITSSVAHIWSYDEGIRYDILREDFSPFTAYANSKLANLLYTRELSAHLEESYPGKFVVNAVHPGFVRVPVTEEKAPHFVMYDVNAGAMTTLGPAIAHDDQGGG</sequence>
<dbReference type="InterPro" id="IPR002347">
    <property type="entry name" value="SDR_fam"/>
</dbReference>
<dbReference type="EMBL" id="JABANP010000001">
    <property type="protein sequence ID" value="KAF4697785.1"/>
    <property type="molecule type" value="Genomic_DNA"/>
</dbReference>
<gene>
    <name evidence="4" type="ORF">FOZ60_000129</name>
</gene>
<organism evidence="4 5">
    <name type="scientific">Perkinsus olseni</name>
    <name type="common">Perkinsus atlanticus</name>
    <dbReference type="NCBI Taxonomy" id="32597"/>
    <lineage>
        <taxon>Eukaryota</taxon>
        <taxon>Sar</taxon>
        <taxon>Alveolata</taxon>
        <taxon>Perkinsozoa</taxon>
        <taxon>Perkinsea</taxon>
        <taxon>Perkinsida</taxon>
        <taxon>Perkinsidae</taxon>
        <taxon>Perkinsus</taxon>
    </lineage>
</organism>
<evidence type="ECO:0000256" key="1">
    <source>
        <dbReference type="ARBA" id="ARBA00006484"/>
    </source>
</evidence>
<dbReference type="AlphaFoldDB" id="A0A7J6PNX9"/>
<evidence type="ECO:0000256" key="3">
    <source>
        <dbReference type="ARBA" id="ARBA00023002"/>
    </source>
</evidence>
<dbReference type="PANTHER" id="PTHR24320:SF282">
    <property type="entry name" value="WW DOMAIN-CONTAINING OXIDOREDUCTASE"/>
    <property type="match status" value="1"/>
</dbReference>
<dbReference type="SUPFAM" id="SSF51735">
    <property type="entry name" value="NAD(P)-binding Rossmann-fold domains"/>
    <property type="match status" value="2"/>
</dbReference>
<evidence type="ECO:0000313" key="5">
    <source>
        <dbReference type="Proteomes" id="UP000541610"/>
    </source>
</evidence>
<reference evidence="4 5" key="1">
    <citation type="submission" date="2020-04" db="EMBL/GenBank/DDBJ databases">
        <title>Perkinsus olseni comparative genomics.</title>
        <authorList>
            <person name="Bogema D.R."/>
        </authorList>
    </citation>
    <scope>NUCLEOTIDE SEQUENCE [LARGE SCALE GENOMIC DNA]</scope>
    <source>
        <strain evidence="4">00978-12</strain>
    </source>
</reference>
<dbReference type="InterPro" id="IPR036291">
    <property type="entry name" value="NAD(P)-bd_dom_sf"/>
</dbReference>